<accession>A0A382G4L7</accession>
<sequence>IKNKDDIDIKRAQAAIGRALNRLNISKR</sequence>
<dbReference type="AlphaFoldDB" id="A0A382G4L7"/>
<organism evidence="2">
    <name type="scientific">marine metagenome</name>
    <dbReference type="NCBI Taxonomy" id="408172"/>
    <lineage>
        <taxon>unclassified sequences</taxon>
        <taxon>metagenomes</taxon>
        <taxon>ecological metagenomes</taxon>
    </lineage>
</organism>
<reference evidence="2" key="1">
    <citation type="submission" date="2018-05" db="EMBL/GenBank/DDBJ databases">
        <authorList>
            <person name="Lanie J.A."/>
            <person name="Ng W.-L."/>
            <person name="Kazmierczak K.M."/>
            <person name="Andrzejewski T.M."/>
            <person name="Davidsen T.M."/>
            <person name="Wayne K.J."/>
            <person name="Tettelin H."/>
            <person name="Glass J.I."/>
            <person name="Rusch D."/>
            <person name="Podicherti R."/>
            <person name="Tsui H.-C.T."/>
            <person name="Winkler M.E."/>
        </authorList>
    </citation>
    <scope>NUCLEOTIDE SEQUENCE</scope>
</reference>
<protein>
    <recommendedName>
        <fullName evidence="1">ATP synthase epsilon subunit C-terminal domain-containing protein</fullName>
    </recommendedName>
</protein>
<feature type="non-terminal residue" evidence="2">
    <location>
        <position position="1"/>
    </location>
</feature>
<name>A0A382G4L7_9ZZZZ</name>
<dbReference type="EMBL" id="UINC01053229">
    <property type="protein sequence ID" value="SVB69497.1"/>
    <property type="molecule type" value="Genomic_DNA"/>
</dbReference>
<gene>
    <name evidence="2" type="ORF">METZ01_LOCUS222351</name>
</gene>
<dbReference type="Gene3D" id="1.20.5.440">
    <property type="entry name" value="ATP synthase delta/epsilon subunit, C-terminal domain"/>
    <property type="match status" value="1"/>
</dbReference>
<dbReference type="InterPro" id="IPR020547">
    <property type="entry name" value="ATP_synth_F1_esu_C"/>
</dbReference>
<evidence type="ECO:0000313" key="2">
    <source>
        <dbReference type="EMBL" id="SVB69497.1"/>
    </source>
</evidence>
<feature type="domain" description="ATP synthase epsilon subunit C-terminal" evidence="1">
    <location>
        <begin position="2"/>
        <end position="27"/>
    </location>
</feature>
<proteinExistence type="predicted"/>
<dbReference type="Pfam" id="PF00401">
    <property type="entry name" value="ATP-synt_DE"/>
    <property type="match status" value="1"/>
</dbReference>
<evidence type="ECO:0000259" key="1">
    <source>
        <dbReference type="Pfam" id="PF00401"/>
    </source>
</evidence>